<keyword evidence="7" id="KW-0695">RNA-directed DNA polymerase</keyword>
<feature type="compositionally biased region" description="Low complexity" evidence="10">
    <location>
        <begin position="51"/>
        <end position="61"/>
    </location>
</feature>
<keyword evidence="15" id="KW-1185">Reference proteome</keyword>
<dbReference type="InterPro" id="IPR001650">
    <property type="entry name" value="Helicase_C-like"/>
</dbReference>
<evidence type="ECO:0000259" key="13">
    <source>
        <dbReference type="PROSITE" id="PS51467"/>
    </source>
</evidence>
<dbReference type="PANTHER" id="PTHR45766">
    <property type="entry name" value="DNA ANNEALING HELICASE AND ENDONUCLEASE ZRANB3 FAMILY MEMBER"/>
    <property type="match status" value="1"/>
</dbReference>
<dbReference type="InterPro" id="IPR043502">
    <property type="entry name" value="DNA/RNA_pol_sf"/>
</dbReference>
<dbReference type="CDD" id="cd18793">
    <property type="entry name" value="SF2_C_SNF"/>
    <property type="match status" value="1"/>
</dbReference>
<organism evidence="14 15">
    <name type="scientific">Cordylochernes scorpioides</name>
    <dbReference type="NCBI Taxonomy" id="51811"/>
    <lineage>
        <taxon>Eukaryota</taxon>
        <taxon>Metazoa</taxon>
        <taxon>Ecdysozoa</taxon>
        <taxon>Arthropoda</taxon>
        <taxon>Chelicerata</taxon>
        <taxon>Arachnida</taxon>
        <taxon>Pseudoscorpiones</taxon>
        <taxon>Cheliferoidea</taxon>
        <taxon>Chernetidae</taxon>
        <taxon>Cordylochernes</taxon>
    </lineage>
</organism>
<keyword evidence="3" id="KW-0548">Nucleotidyltransferase</keyword>
<dbReference type="InterPro" id="IPR000330">
    <property type="entry name" value="SNF2_N"/>
</dbReference>
<dbReference type="SUPFAM" id="SSF56672">
    <property type="entry name" value="DNA/RNA polymerases"/>
    <property type="match status" value="1"/>
</dbReference>
<evidence type="ECO:0000256" key="1">
    <source>
        <dbReference type="ARBA" id="ARBA00004123"/>
    </source>
</evidence>
<evidence type="ECO:0000313" key="15">
    <source>
        <dbReference type="Proteomes" id="UP001235939"/>
    </source>
</evidence>
<evidence type="ECO:0000256" key="5">
    <source>
        <dbReference type="ARBA" id="ARBA00022759"/>
    </source>
</evidence>
<dbReference type="SMART" id="SM00487">
    <property type="entry name" value="DEXDc"/>
    <property type="match status" value="1"/>
</dbReference>
<sequence>MESLSEREKRIIEEKRQQALALRASKIKPQGNVTRPHVVNPPYIKPPRLGSSSTSSHSTHTQPSQNISIKSAPNTKGNPSISAVCTLISKSRFQVDMVYHQESIAIFRTLPTRMYDATERKWNFNLSDHNQLEKAMKAFSSQVNFIPLPRYMINCLNQKPSQVAPDWFMNLDLKLQEHLMPFQKEGVHFAISRDGRVLLADDMGLGKTIQAIAIADYYREEWPLLIIAPSSMRYLWKEALTQWTSHLKPDEICTMDTGNKFDPDATVTVCSFDLATKKLTDLTLRKFRVIIFDESHFLKNYKSARTKAAQALAQLAKRVILLSGTPALSRPMELYTQIALVSPRLFTSVHVFGMRYCNGQLKPWGHDYSGSSNMKELQIILEETIMIRRMKSEVITQLPSKCRQMVLLDPSAVKTGSKSLKSMSKEIKKNDLKGMQWRGVLLEYFRETAVSKLPAICNYIKDLVDSDKKFVCFAHHQIVLNGICDTLEEMKCPHIRIDGSTPSEARKFNCDKFMFNDSCRVAVLSITAANAGITLTSANLVVFAELFWNPGILTQAEDRAHRIGQQDSVTVQYLVARNTADDHIWPMVQNKLNFLNKAGLSKDNFSEAETKEVNKQSTLEEFLELLTEDNILVEWWFFTGKIRAHLDGIENRLCEKERVMRLEEVLCLSHDREDTTLIQSDTDNGKSLEPLHELLHKKRPWVWIKECGEVIDKCKNCITSERMLESHVIRLCHCLATDASQIGVGAVLSHIIEGQERQIMFASRNLSGAEHNCSQIEKEALAIIYGVTKFHQFIYGRKFILITDHKPLVTILGPRSGIPTLSASRLQHWALILSAYTYDIKFRRTQDHGNADLSRFPVGCEEIPRLNNVYALSYVEELAITAEEIATETEKD</sequence>
<feature type="domain" description="Helicase ATP-binding" evidence="11">
    <location>
        <begin position="188"/>
        <end position="344"/>
    </location>
</feature>
<comment type="similarity">
    <text evidence="9">Belongs to the SNF2/RAD54 helicase family. SMARCAL1 subfamily.</text>
</comment>
<keyword evidence="4" id="KW-0540">Nuclease</keyword>
<dbReference type="InterPro" id="IPR010003">
    <property type="entry name" value="HARP_dom"/>
</dbReference>
<evidence type="ECO:0000256" key="9">
    <source>
        <dbReference type="PROSITE-ProRule" id="PRU00800"/>
    </source>
</evidence>
<dbReference type="PROSITE" id="PS51194">
    <property type="entry name" value="HELICASE_CTER"/>
    <property type="match status" value="1"/>
</dbReference>
<dbReference type="EMBL" id="CP092863">
    <property type="protein sequence ID" value="UYV61873.1"/>
    <property type="molecule type" value="Genomic_DNA"/>
</dbReference>
<evidence type="ECO:0000256" key="2">
    <source>
        <dbReference type="ARBA" id="ARBA00022679"/>
    </source>
</evidence>
<evidence type="ECO:0000256" key="4">
    <source>
        <dbReference type="ARBA" id="ARBA00022722"/>
    </source>
</evidence>
<dbReference type="InterPro" id="IPR049730">
    <property type="entry name" value="SNF2/RAD54-like_C"/>
</dbReference>
<dbReference type="Gene3D" id="3.40.50.300">
    <property type="entry name" value="P-loop containing nucleotide triphosphate hydrolases"/>
    <property type="match status" value="1"/>
</dbReference>
<comment type="subcellular location">
    <subcellularLocation>
        <location evidence="1">Nucleus</location>
    </subcellularLocation>
</comment>
<feature type="domain" description="HARP" evidence="13">
    <location>
        <begin position="75"/>
        <end position="149"/>
    </location>
</feature>
<dbReference type="Gene3D" id="3.40.50.10810">
    <property type="entry name" value="Tandem AAA-ATPase domain"/>
    <property type="match status" value="1"/>
</dbReference>
<evidence type="ECO:0000256" key="3">
    <source>
        <dbReference type="ARBA" id="ARBA00022695"/>
    </source>
</evidence>
<evidence type="ECO:0000256" key="8">
    <source>
        <dbReference type="ARBA" id="ARBA00023242"/>
    </source>
</evidence>
<dbReference type="Pfam" id="PF17917">
    <property type="entry name" value="RT_RNaseH"/>
    <property type="match status" value="1"/>
</dbReference>
<dbReference type="InterPro" id="IPR041373">
    <property type="entry name" value="RT_RNaseH"/>
</dbReference>
<reference evidence="14 15" key="1">
    <citation type="submission" date="2022-01" db="EMBL/GenBank/DDBJ databases">
        <title>A chromosomal length assembly of Cordylochernes scorpioides.</title>
        <authorList>
            <person name="Zeh D."/>
            <person name="Zeh J."/>
        </authorList>
    </citation>
    <scope>NUCLEOTIDE SEQUENCE [LARGE SCALE GENOMIC DNA]</scope>
    <source>
        <strain evidence="14">IN4F17</strain>
        <tissue evidence="14">Whole Body</tissue>
    </source>
</reference>
<evidence type="ECO:0000313" key="14">
    <source>
        <dbReference type="EMBL" id="UYV61873.1"/>
    </source>
</evidence>
<evidence type="ECO:0000259" key="12">
    <source>
        <dbReference type="PROSITE" id="PS51194"/>
    </source>
</evidence>
<dbReference type="SUPFAM" id="SSF52540">
    <property type="entry name" value="P-loop containing nucleoside triphosphate hydrolases"/>
    <property type="match status" value="2"/>
</dbReference>
<evidence type="ECO:0000256" key="7">
    <source>
        <dbReference type="ARBA" id="ARBA00022918"/>
    </source>
</evidence>
<evidence type="ECO:0000259" key="11">
    <source>
        <dbReference type="PROSITE" id="PS51192"/>
    </source>
</evidence>
<keyword evidence="5" id="KW-0255">Endonuclease</keyword>
<dbReference type="InterPro" id="IPR014001">
    <property type="entry name" value="Helicase_ATP-bd"/>
</dbReference>
<accession>A0ABY6K1X2</accession>
<dbReference type="SMART" id="SM00490">
    <property type="entry name" value="HELICc"/>
    <property type="match status" value="1"/>
</dbReference>
<dbReference type="InterPro" id="IPR027417">
    <property type="entry name" value="P-loop_NTPase"/>
</dbReference>
<feature type="region of interest" description="Disordered" evidence="10">
    <location>
        <begin position="23"/>
        <end position="78"/>
    </location>
</feature>
<dbReference type="PROSITE" id="PS51467">
    <property type="entry name" value="HARP"/>
    <property type="match status" value="1"/>
</dbReference>
<gene>
    <name evidence="14" type="ORF">LAZ67_1006913</name>
</gene>
<protein>
    <submittedName>
        <fullName evidence="14">SMARCAL1</fullName>
    </submittedName>
</protein>
<dbReference type="Pfam" id="PF00271">
    <property type="entry name" value="Helicase_C"/>
    <property type="match status" value="1"/>
</dbReference>
<feature type="compositionally biased region" description="Polar residues" evidence="10">
    <location>
        <begin position="62"/>
        <end position="78"/>
    </location>
</feature>
<keyword evidence="6" id="KW-0378">Hydrolase</keyword>
<evidence type="ECO:0000256" key="10">
    <source>
        <dbReference type="SAM" id="MobiDB-lite"/>
    </source>
</evidence>
<keyword evidence="8" id="KW-0539">Nucleus</keyword>
<dbReference type="PROSITE" id="PS51192">
    <property type="entry name" value="HELICASE_ATP_BIND_1"/>
    <property type="match status" value="1"/>
</dbReference>
<dbReference type="CDD" id="cd18010">
    <property type="entry name" value="DEXHc_HARP_SMARCAL1"/>
    <property type="match status" value="1"/>
</dbReference>
<proteinExistence type="inferred from homology"/>
<dbReference type="Pfam" id="PF00176">
    <property type="entry name" value="SNF2-rel_dom"/>
    <property type="match status" value="1"/>
</dbReference>
<dbReference type="PANTHER" id="PTHR45766:SF6">
    <property type="entry name" value="SWI_SNF-RELATED MATRIX-ASSOCIATED ACTIN-DEPENDENT REGULATOR OF CHROMATIN SUBFAMILY A-LIKE PROTEIN 1"/>
    <property type="match status" value="1"/>
</dbReference>
<dbReference type="Proteomes" id="UP001235939">
    <property type="component" value="Chromosome 01"/>
</dbReference>
<name>A0ABY6K1X2_9ARAC</name>
<evidence type="ECO:0000256" key="6">
    <source>
        <dbReference type="ARBA" id="ARBA00022801"/>
    </source>
</evidence>
<dbReference type="InterPro" id="IPR038718">
    <property type="entry name" value="SNF2-like_sf"/>
</dbReference>
<feature type="domain" description="Helicase C-terminal" evidence="12">
    <location>
        <begin position="459"/>
        <end position="613"/>
    </location>
</feature>
<dbReference type="CDD" id="cd09274">
    <property type="entry name" value="RNase_HI_RT_Ty3"/>
    <property type="match status" value="1"/>
</dbReference>
<dbReference type="Pfam" id="PF07443">
    <property type="entry name" value="HARP"/>
    <property type="match status" value="1"/>
</dbReference>
<keyword evidence="2" id="KW-0808">Transferase</keyword>